<feature type="domain" description="GST C-terminal" evidence="3">
    <location>
        <begin position="107"/>
        <end position="254"/>
    </location>
</feature>
<dbReference type="InterPro" id="IPR004045">
    <property type="entry name" value="Glutathione_S-Trfase_N"/>
</dbReference>
<dbReference type="Gene3D" id="3.40.30.10">
    <property type="entry name" value="Glutaredoxin"/>
    <property type="match status" value="1"/>
</dbReference>
<reference evidence="5" key="1">
    <citation type="journal article" date="2013" name="Nature">
        <title>Pan genome of the phytoplankton Emiliania underpins its global distribution.</title>
        <authorList>
            <person name="Read B.A."/>
            <person name="Kegel J."/>
            <person name="Klute M.J."/>
            <person name="Kuo A."/>
            <person name="Lefebvre S.C."/>
            <person name="Maumus F."/>
            <person name="Mayer C."/>
            <person name="Miller J."/>
            <person name="Monier A."/>
            <person name="Salamov A."/>
            <person name="Young J."/>
            <person name="Aguilar M."/>
            <person name="Claverie J.M."/>
            <person name="Frickenhaus S."/>
            <person name="Gonzalez K."/>
            <person name="Herman E.K."/>
            <person name="Lin Y.C."/>
            <person name="Napier J."/>
            <person name="Ogata H."/>
            <person name="Sarno A.F."/>
            <person name="Shmutz J."/>
            <person name="Schroeder D."/>
            <person name="de Vargas C."/>
            <person name="Verret F."/>
            <person name="von Dassow P."/>
            <person name="Valentin K."/>
            <person name="Van de Peer Y."/>
            <person name="Wheeler G."/>
            <person name="Dacks J.B."/>
            <person name="Delwiche C.F."/>
            <person name="Dyhrman S.T."/>
            <person name="Glockner G."/>
            <person name="John U."/>
            <person name="Richards T."/>
            <person name="Worden A.Z."/>
            <person name="Zhang X."/>
            <person name="Grigoriev I.V."/>
            <person name="Allen A.E."/>
            <person name="Bidle K."/>
            <person name="Borodovsky M."/>
            <person name="Bowler C."/>
            <person name="Brownlee C."/>
            <person name="Cock J.M."/>
            <person name="Elias M."/>
            <person name="Gladyshev V.N."/>
            <person name="Groth M."/>
            <person name="Guda C."/>
            <person name="Hadaegh A."/>
            <person name="Iglesias-Rodriguez M.D."/>
            <person name="Jenkins J."/>
            <person name="Jones B.M."/>
            <person name="Lawson T."/>
            <person name="Leese F."/>
            <person name="Lindquist E."/>
            <person name="Lobanov A."/>
            <person name="Lomsadze A."/>
            <person name="Malik S.B."/>
            <person name="Marsh M.E."/>
            <person name="Mackinder L."/>
            <person name="Mock T."/>
            <person name="Mueller-Roeber B."/>
            <person name="Pagarete A."/>
            <person name="Parker M."/>
            <person name="Probert I."/>
            <person name="Quesneville H."/>
            <person name="Raines C."/>
            <person name="Rensing S.A."/>
            <person name="Riano-Pachon D.M."/>
            <person name="Richier S."/>
            <person name="Rokitta S."/>
            <person name="Shiraiwa Y."/>
            <person name="Soanes D.M."/>
            <person name="van der Giezen M."/>
            <person name="Wahlund T.M."/>
            <person name="Williams B."/>
            <person name="Wilson W."/>
            <person name="Wolfe G."/>
            <person name="Wurch L.L."/>
        </authorList>
    </citation>
    <scope>NUCLEOTIDE SEQUENCE</scope>
</reference>
<feature type="signal peptide" evidence="1">
    <location>
        <begin position="1"/>
        <end position="20"/>
    </location>
</feature>
<dbReference type="STRING" id="2903.R1BDP3"/>
<dbReference type="SFLD" id="SFLDS00019">
    <property type="entry name" value="Glutathione_Transferase_(cytos"/>
    <property type="match status" value="1"/>
</dbReference>
<proteinExistence type="predicted"/>
<feature type="domain" description="GST N-terminal" evidence="2">
    <location>
        <begin position="15"/>
        <end position="108"/>
    </location>
</feature>
<dbReference type="OMA" id="WIAMEET"/>
<dbReference type="InterPro" id="IPR036282">
    <property type="entry name" value="Glutathione-S-Trfase_C_sf"/>
</dbReference>
<dbReference type="eggNOG" id="KOG0406">
    <property type="taxonomic scope" value="Eukaryota"/>
</dbReference>
<evidence type="ECO:0000259" key="3">
    <source>
        <dbReference type="PROSITE" id="PS50405"/>
    </source>
</evidence>
<dbReference type="PROSITE" id="PS50405">
    <property type="entry name" value="GST_CTER"/>
    <property type="match status" value="1"/>
</dbReference>
<dbReference type="CDD" id="cd00570">
    <property type="entry name" value="GST_N_family"/>
    <property type="match status" value="1"/>
</dbReference>
<dbReference type="InterPro" id="IPR050983">
    <property type="entry name" value="GST_Omega/HSP26"/>
</dbReference>
<dbReference type="InterPro" id="IPR036249">
    <property type="entry name" value="Thioredoxin-like_sf"/>
</dbReference>
<dbReference type="EnsemblProtists" id="EOD07432">
    <property type="protein sequence ID" value="EOD07432"/>
    <property type="gene ID" value="EMIHUDRAFT_218345"/>
</dbReference>
<evidence type="ECO:0000259" key="2">
    <source>
        <dbReference type="PROSITE" id="PS50404"/>
    </source>
</evidence>
<dbReference type="InterPro" id="IPR010987">
    <property type="entry name" value="Glutathione-S-Trfase_C-like"/>
</dbReference>
<dbReference type="PANTHER" id="PTHR43968">
    <property type="match status" value="1"/>
</dbReference>
<reference evidence="4" key="2">
    <citation type="submission" date="2024-10" db="UniProtKB">
        <authorList>
            <consortium name="EnsemblProtists"/>
        </authorList>
    </citation>
    <scope>IDENTIFICATION</scope>
</reference>
<dbReference type="SUPFAM" id="SSF47616">
    <property type="entry name" value="GST C-terminal domain-like"/>
    <property type="match status" value="1"/>
</dbReference>
<accession>A0A0D3I847</accession>
<dbReference type="HOGENOM" id="CLU_1087519_0_0_1"/>
<dbReference type="PROSITE" id="PS50404">
    <property type="entry name" value="GST_NTER"/>
    <property type="match status" value="1"/>
</dbReference>
<dbReference type="Pfam" id="PF13409">
    <property type="entry name" value="GST_N_2"/>
    <property type="match status" value="1"/>
</dbReference>
<keyword evidence="1" id="KW-0732">Signal</keyword>
<organism evidence="4 5">
    <name type="scientific">Emiliania huxleyi (strain CCMP1516)</name>
    <dbReference type="NCBI Taxonomy" id="280463"/>
    <lineage>
        <taxon>Eukaryota</taxon>
        <taxon>Haptista</taxon>
        <taxon>Haptophyta</taxon>
        <taxon>Prymnesiophyceae</taxon>
        <taxon>Isochrysidales</taxon>
        <taxon>Noelaerhabdaceae</taxon>
        <taxon>Emiliania</taxon>
    </lineage>
</organism>
<dbReference type="RefSeq" id="XP_005759861.1">
    <property type="nucleotide sequence ID" value="XM_005759804.1"/>
</dbReference>
<evidence type="ECO:0008006" key="6">
    <source>
        <dbReference type="Google" id="ProtNLM"/>
    </source>
</evidence>
<dbReference type="AlphaFoldDB" id="A0A0D3I847"/>
<keyword evidence="5" id="KW-1185">Reference proteome</keyword>
<feature type="chain" id="PRO_5044198098" description="GST N-terminal domain-containing protein" evidence="1">
    <location>
        <begin position="21"/>
        <end position="256"/>
    </location>
</feature>
<dbReference type="PaxDb" id="2903-EOD07432"/>
<sequence length="256" mass="27624">MIGMLLATFTLTAAPRLAAAGALTRAAVRLSAIALEERGLPYERCAVNLAEKPANFTQVYSKAVAFSPHPTLSRAKVPILEELGGGVPPLVESLVICEYLEDRWPASEARSAQRRAACRLFVDRYSAAMPYMPLLRAEEGSEAEAEARRALEEGMRAVDAFLCEYADGDGPFFFGESFSLAEEACAPFALRLMRVLPALRPQHDPASMLEALGLARLATWLDAVVQRPSVTSTAPPASDMVAASKLLLERMKGAAK</sequence>
<dbReference type="Proteomes" id="UP000013827">
    <property type="component" value="Unassembled WGS sequence"/>
</dbReference>
<dbReference type="Gene3D" id="1.20.1050.10">
    <property type="match status" value="1"/>
</dbReference>
<dbReference type="GeneID" id="17253664"/>
<evidence type="ECO:0000313" key="5">
    <source>
        <dbReference type="Proteomes" id="UP000013827"/>
    </source>
</evidence>
<evidence type="ECO:0000256" key="1">
    <source>
        <dbReference type="SAM" id="SignalP"/>
    </source>
</evidence>
<dbReference type="PANTHER" id="PTHR43968:SF6">
    <property type="entry name" value="GLUTATHIONE S-TRANSFERASE OMEGA"/>
    <property type="match status" value="1"/>
</dbReference>
<dbReference type="InterPro" id="IPR040079">
    <property type="entry name" value="Glutathione_S-Trfase"/>
</dbReference>
<dbReference type="GO" id="GO:0005737">
    <property type="term" value="C:cytoplasm"/>
    <property type="evidence" value="ECO:0007669"/>
    <property type="project" value="TreeGrafter"/>
</dbReference>
<name>A0A0D3I847_EMIH1</name>
<evidence type="ECO:0000313" key="4">
    <source>
        <dbReference type="EnsemblProtists" id="EOD07432"/>
    </source>
</evidence>
<dbReference type="KEGG" id="ehx:EMIHUDRAFT_218345"/>
<protein>
    <recommendedName>
        <fullName evidence="6">GST N-terminal domain-containing protein</fullName>
    </recommendedName>
</protein>
<dbReference type="SUPFAM" id="SSF52833">
    <property type="entry name" value="Thioredoxin-like"/>
    <property type="match status" value="1"/>
</dbReference>